<dbReference type="AlphaFoldDB" id="A0A699SVS8"/>
<evidence type="ECO:0000313" key="1">
    <source>
        <dbReference type="EMBL" id="GFD02215.1"/>
    </source>
</evidence>
<reference evidence="1" key="1">
    <citation type="journal article" date="2019" name="Sci. Rep.">
        <title>Draft genome of Tanacetum cinerariifolium, the natural source of mosquito coil.</title>
        <authorList>
            <person name="Yamashiro T."/>
            <person name="Shiraishi A."/>
            <person name="Satake H."/>
            <person name="Nakayama K."/>
        </authorList>
    </citation>
    <scope>NUCLEOTIDE SEQUENCE</scope>
</reference>
<proteinExistence type="predicted"/>
<dbReference type="EMBL" id="BKCJ011196530">
    <property type="protein sequence ID" value="GFD02215.1"/>
    <property type="molecule type" value="Genomic_DNA"/>
</dbReference>
<accession>A0A699SVS8</accession>
<gene>
    <name evidence="1" type="ORF">Tci_874184</name>
</gene>
<sequence>SSSAPQIDYALMVQHSSEYSPPETGLVEARCIMVQGKSTLSSSPSQWTGFAGGGFGISSRSKNSRVIKQSNYRHNNAAYQANDLDAYDSDCDELNSAKIALMANLSHYGFDNLAE</sequence>
<protein>
    <submittedName>
        <fullName evidence="1">Uncharacterized protein</fullName>
    </submittedName>
</protein>
<feature type="non-terminal residue" evidence="1">
    <location>
        <position position="115"/>
    </location>
</feature>
<comment type="caution">
    <text evidence="1">The sequence shown here is derived from an EMBL/GenBank/DDBJ whole genome shotgun (WGS) entry which is preliminary data.</text>
</comment>
<organism evidence="1">
    <name type="scientific">Tanacetum cinerariifolium</name>
    <name type="common">Dalmatian daisy</name>
    <name type="synonym">Chrysanthemum cinerariifolium</name>
    <dbReference type="NCBI Taxonomy" id="118510"/>
    <lineage>
        <taxon>Eukaryota</taxon>
        <taxon>Viridiplantae</taxon>
        <taxon>Streptophyta</taxon>
        <taxon>Embryophyta</taxon>
        <taxon>Tracheophyta</taxon>
        <taxon>Spermatophyta</taxon>
        <taxon>Magnoliopsida</taxon>
        <taxon>eudicotyledons</taxon>
        <taxon>Gunneridae</taxon>
        <taxon>Pentapetalae</taxon>
        <taxon>asterids</taxon>
        <taxon>campanulids</taxon>
        <taxon>Asterales</taxon>
        <taxon>Asteraceae</taxon>
        <taxon>Asteroideae</taxon>
        <taxon>Anthemideae</taxon>
        <taxon>Anthemidinae</taxon>
        <taxon>Tanacetum</taxon>
    </lineage>
</organism>
<name>A0A699SVS8_TANCI</name>
<feature type="non-terminal residue" evidence="1">
    <location>
        <position position="1"/>
    </location>
</feature>